<dbReference type="RefSeq" id="WP_094847802.1">
    <property type="nucleotide sequence ID" value="NZ_NEVJ01000003.1"/>
</dbReference>
<reference evidence="1" key="1">
    <citation type="submission" date="2017-05" db="EMBL/GenBank/DDBJ databases">
        <title>Complete and WGS of Bordetella genogroups.</title>
        <authorList>
            <person name="Spilker T."/>
            <person name="Lipuma J."/>
        </authorList>
    </citation>
    <scope>NUCLEOTIDE SEQUENCE</scope>
    <source>
        <strain evidence="1">AU21707</strain>
    </source>
</reference>
<dbReference type="PANTHER" id="PTHR35841">
    <property type="entry name" value="PHOSPHONATES-BINDING PERIPLASMIC PROTEIN"/>
    <property type="match status" value="1"/>
</dbReference>
<evidence type="ECO:0000313" key="2">
    <source>
        <dbReference type="Proteomes" id="UP000216857"/>
    </source>
</evidence>
<evidence type="ECO:0000313" key="1">
    <source>
        <dbReference type="EMBL" id="OZI19129.1"/>
    </source>
</evidence>
<name>A0A261R296_9BORD</name>
<dbReference type="Pfam" id="PF12974">
    <property type="entry name" value="Phosphonate-bd"/>
    <property type="match status" value="1"/>
</dbReference>
<protein>
    <submittedName>
        <fullName evidence="1">ABC transporter substrate-binding protein</fullName>
    </submittedName>
</protein>
<comment type="caution">
    <text evidence="1">The sequence shown here is derived from an EMBL/GenBank/DDBJ whole genome shotgun (WGS) entry which is preliminary data.</text>
</comment>
<gene>
    <name evidence="1" type="ORF">CAL26_15865</name>
</gene>
<organism evidence="1 2">
    <name type="scientific">Bordetella genomosp. 9</name>
    <dbReference type="NCBI Taxonomy" id="1416803"/>
    <lineage>
        <taxon>Bacteria</taxon>
        <taxon>Pseudomonadati</taxon>
        <taxon>Pseudomonadota</taxon>
        <taxon>Betaproteobacteria</taxon>
        <taxon>Burkholderiales</taxon>
        <taxon>Alcaligenaceae</taxon>
        <taxon>Bordetella</taxon>
    </lineage>
</organism>
<dbReference type="SUPFAM" id="SSF53850">
    <property type="entry name" value="Periplasmic binding protein-like II"/>
    <property type="match status" value="1"/>
</dbReference>
<dbReference type="PANTHER" id="PTHR35841:SF1">
    <property type="entry name" value="PHOSPHONATES-BINDING PERIPLASMIC PROTEIN"/>
    <property type="match status" value="1"/>
</dbReference>
<dbReference type="Gene3D" id="3.40.190.10">
    <property type="entry name" value="Periplasmic binding protein-like II"/>
    <property type="match status" value="2"/>
</dbReference>
<keyword evidence="2" id="KW-1185">Reference proteome</keyword>
<dbReference type="Proteomes" id="UP000216857">
    <property type="component" value="Unassembled WGS sequence"/>
</dbReference>
<dbReference type="EMBL" id="NEVJ01000003">
    <property type="protein sequence ID" value="OZI19129.1"/>
    <property type="molecule type" value="Genomic_DNA"/>
</dbReference>
<dbReference type="AlphaFoldDB" id="A0A261R296"/>
<dbReference type="OrthoDB" id="5599602at2"/>
<sequence length="273" mass="30158">MTATPLIASTRMYDVAPSAKTAWHALLAEAHRRAGLHVTFVEHGWPTPIGELWARPGLCGAFMCGWPFAQALRGGKAYTAVAAVVPDLPGYDDQARYRSAFLVREDAPWQRLEDAFGSRYGWMVRDSQSGWNAPRRLLARHAAARGDSLFQEVKGPYGNPRGLLRALRDGEIDLTAVDGWYLDLLRVHDADALQGLRAIGYTDWTPNPLLVSGQDVDPATSERLTAALLGMHTDAGTRELLRAAHVARFTAADPRAYEVLLDHDSDRSYPEIR</sequence>
<proteinExistence type="predicted"/>
<accession>A0A261R296</accession>